<dbReference type="SUPFAM" id="SSF52540">
    <property type="entry name" value="P-loop containing nucleoside triphosphate hydrolases"/>
    <property type="match status" value="1"/>
</dbReference>
<keyword evidence="3" id="KW-0488">Methylation</keyword>
<dbReference type="InterPro" id="IPR005225">
    <property type="entry name" value="Small_GTP-bd"/>
</dbReference>
<dbReference type="Gene3D" id="3.40.50.300">
    <property type="entry name" value="P-loop containing nucleotide triphosphate hydrolases"/>
    <property type="match status" value="1"/>
</dbReference>
<dbReference type="InterPro" id="IPR001806">
    <property type="entry name" value="Small_GTPase"/>
</dbReference>
<comment type="similarity">
    <text evidence="7">Belongs to the small GTPase superfamily. RasD family.</text>
</comment>
<protein>
    <submittedName>
        <fullName evidence="10">Uncharacterized protein LOC105850871 isoform X2</fullName>
    </submittedName>
</protein>
<accession>A0ABM4CW08</accession>
<dbReference type="PRINTS" id="PR00449">
    <property type="entry name" value="RASTRNSFRMNG"/>
</dbReference>
<evidence type="ECO:0000256" key="2">
    <source>
        <dbReference type="ARBA" id="ARBA00022475"/>
    </source>
</evidence>
<feature type="region of interest" description="Disordered" evidence="8">
    <location>
        <begin position="521"/>
        <end position="543"/>
    </location>
</feature>
<dbReference type="Proteomes" id="UP001652625">
    <property type="component" value="Chromosome 11"/>
</dbReference>
<evidence type="ECO:0000256" key="1">
    <source>
        <dbReference type="ARBA" id="ARBA00004193"/>
    </source>
</evidence>
<dbReference type="PANTHER" id="PTHR46149:SF7">
    <property type="entry name" value="GTP-BINDING PROTEIN DI-RAS2"/>
    <property type="match status" value="1"/>
</dbReference>
<name>A0ABM4CW08_HYDVU</name>
<dbReference type="PROSITE" id="PS51421">
    <property type="entry name" value="RAS"/>
    <property type="match status" value="1"/>
</dbReference>
<dbReference type="InterPro" id="IPR027417">
    <property type="entry name" value="P-loop_NTPase"/>
</dbReference>
<evidence type="ECO:0000313" key="9">
    <source>
        <dbReference type="Proteomes" id="UP001652625"/>
    </source>
</evidence>
<keyword evidence="4" id="KW-0342">GTP-binding</keyword>
<dbReference type="PANTHER" id="PTHR46149">
    <property type="entry name" value="MIP08469P"/>
    <property type="match status" value="1"/>
</dbReference>
<gene>
    <name evidence="10" type="primary">LOC105850871</name>
</gene>
<reference evidence="10" key="1">
    <citation type="submission" date="2025-08" db="UniProtKB">
        <authorList>
            <consortium name="RefSeq"/>
        </authorList>
    </citation>
    <scope>IDENTIFICATION</scope>
</reference>
<dbReference type="GeneID" id="105850871"/>
<dbReference type="SMART" id="SM00174">
    <property type="entry name" value="RHO"/>
    <property type="match status" value="1"/>
</dbReference>
<dbReference type="SMART" id="SM00173">
    <property type="entry name" value="RAS"/>
    <property type="match status" value="1"/>
</dbReference>
<evidence type="ECO:0000256" key="3">
    <source>
        <dbReference type="ARBA" id="ARBA00022481"/>
    </source>
</evidence>
<proteinExistence type="inferred from homology"/>
<feature type="compositionally biased region" description="Polar residues" evidence="8">
    <location>
        <begin position="531"/>
        <end position="543"/>
    </location>
</feature>
<keyword evidence="9" id="KW-1185">Reference proteome</keyword>
<dbReference type="PROSITE" id="PS51419">
    <property type="entry name" value="RAB"/>
    <property type="match status" value="1"/>
</dbReference>
<organism evidence="9 10">
    <name type="scientific">Hydra vulgaris</name>
    <name type="common">Hydra</name>
    <name type="synonym">Hydra attenuata</name>
    <dbReference type="NCBI Taxonomy" id="6087"/>
    <lineage>
        <taxon>Eukaryota</taxon>
        <taxon>Metazoa</taxon>
        <taxon>Cnidaria</taxon>
        <taxon>Hydrozoa</taxon>
        <taxon>Hydroidolina</taxon>
        <taxon>Anthoathecata</taxon>
        <taxon>Aplanulata</taxon>
        <taxon>Hydridae</taxon>
        <taxon>Hydra</taxon>
    </lineage>
</organism>
<evidence type="ECO:0000256" key="8">
    <source>
        <dbReference type="SAM" id="MobiDB-lite"/>
    </source>
</evidence>
<dbReference type="Pfam" id="PF00071">
    <property type="entry name" value="Ras"/>
    <property type="match status" value="1"/>
</dbReference>
<evidence type="ECO:0000256" key="4">
    <source>
        <dbReference type="ARBA" id="ARBA00023134"/>
    </source>
</evidence>
<sequence>MKMFKYLFHRTKQVYSDPMKTKTVKVLVMGKSGVGKTSVIRKLCDCEDLLQNNAPTCYDVYQKDLLIDEYNVTIQFMDLGGLHAFPSMQDVFIRQADIFLLVYSADDPDSFNKMVDLRKLIVNVKNKHSTELPIIVVRNKCDLKKTKSKKEHMRKKSVHQWCYLVHDVSAKTCLKINAIMDSLIEESKFIGNSDDLGSAQYSGKYVYNEKLNDVEKKIQYHKPPSLFHNYDNSDEKMEKRRRKIARLEQRKSPSLNRFNNIIRSSFRKLKRNTSLHSIKSENLCSENHNDFLAPSQLNDSKESSRKSSKSDIYSKDTYGSRVISPTLKKTEFFQEGGSVPDPVFLDHSLNIRKKSLSSNDLVLGTLDTFQEKHKLLTSQSVIESEQFLKPALRARCQTEFQKKTKPSKLDIVHTTLRTDVMPENYQVPIYSRSMSIKQPKTSVVVKDAIEEEDPSKIYPVPQWRGSNRHSLISNKLDMSTPTGDKSVDSESSLYSLTYNLYSRRKSVSVGDIASLGALSQKKFSQTDDQKSPNTNSEESVTSKFTMKKKSIAFNCNEKRKESQNKKMSLQPQHFKRNNSDVYEKDYSCFTEESKNIKSNSWNNLLPIESKRLSFQGTDYFTIFEKEGQESNPLKPSCENLTSSSYGKQYLKSISIF</sequence>
<keyword evidence="4" id="KW-0547">Nucleotide-binding</keyword>
<keyword evidence="2" id="KW-1003">Cell membrane</keyword>
<evidence type="ECO:0000256" key="5">
    <source>
        <dbReference type="ARBA" id="ARBA00023136"/>
    </source>
</evidence>
<evidence type="ECO:0000313" key="10">
    <source>
        <dbReference type="RefSeq" id="XP_065666119.1"/>
    </source>
</evidence>
<dbReference type="RefSeq" id="XP_065666119.1">
    <property type="nucleotide sequence ID" value="XM_065810047.1"/>
</dbReference>
<evidence type="ECO:0000256" key="7">
    <source>
        <dbReference type="ARBA" id="ARBA00038061"/>
    </source>
</evidence>
<evidence type="ECO:0000256" key="6">
    <source>
        <dbReference type="ARBA" id="ARBA00023288"/>
    </source>
</evidence>
<dbReference type="NCBIfam" id="TIGR00231">
    <property type="entry name" value="small_GTP"/>
    <property type="match status" value="1"/>
</dbReference>
<dbReference type="SMART" id="SM00175">
    <property type="entry name" value="RAB"/>
    <property type="match status" value="1"/>
</dbReference>
<comment type="subcellular location">
    <subcellularLocation>
        <location evidence="1">Cell membrane</location>
        <topology evidence="1">Lipid-anchor</topology>
    </subcellularLocation>
</comment>
<dbReference type="InterPro" id="IPR052236">
    <property type="entry name" value="Small_GTPase_RasD"/>
</dbReference>
<keyword evidence="5" id="KW-0472">Membrane</keyword>
<keyword evidence="6" id="KW-0449">Lipoprotein</keyword>